<dbReference type="Gene3D" id="2.130.10.10">
    <property type="entry name" value="YVTN repeat-like/Quinoprotein amine dehydrogenase"/>
    <property type="match status" value="2"/>
</dbReference>
<feature type="compositionally biased region" description="Basic and acidic residues" evidence="7">
    <location>
        <begin position="1"/>
        <end position="23"/>
    </location>
</feature>
<accession>A0A0D2WJ75</accession>
<dbReference type="PANTHER" id="PTHR12442:SF22">
    <property type="entry name" value="CYTOPLASMIC DYNEIN 1 INTERMEDIATE CHAIN-RELATED"/>
    <property type="match status" value="1"/>
</dbReference>
<keyword evidence="6" id="KW-0175">Coiled coil</keyword>
<dbReference type="InterPro" id="IPR050687">
    <property type="entry name" value="Dynein_IC"/>
</dbReference>
<evidence type="ECO:0000256" key="7">
    <source>
        <dbReference type="SAM" id="MobiDB-lite"/>
    </source>
</evidence>
<name>A0A0D2WJ75_CAPO3</name>
<evidence type="ECO:0000256" key="3">
    <source>
        <dbReference type="ARBA" id="ARBA00022574"/>
    </source>
</evidence>
<evidence type="ECO:0000313" key="8">
    <source>
        <dbReference type="EMBL" id="KJE89338.1"/>
    </source>
</evidence>
<keyword evidence="4" id="KW-0677">Repeat</keyword>
<dbReference type="GO" id="GO:0045504">
    <property type="term" value="F:dynein heavy chain binding"/>
    <property type="evidence" value="ECO:0007669"/>
    <property type="project" value="TreeGrafter"/>
</dbReference>
<dbReference type="SMART" id="SM00320">
    <property type="entry name" value="WD40"/>
    <property type="match status" value="6"/>
</dbReference>
<dbReference type="GO" id="GO:0045503">
    <property type="term" value="F:dynein light chain binding"/>
    <property type="evidence" value="ECO:0007669"/>
    <property type="project" value="TreeGrafter"/>
</dbReference>
<dbReference type="InParanoid" id="A0A0D2WJ75"/>
<organism evidence="8 9">
    <name type="scientific">Capsaspora owczarzaki (strain ATCC 30864)</name>
    <dbReference type="NCBI Taxonomy" id="595528"/>
    <lineage>
        <taxon>Eukaryota</taxon>
        <taxon>Filasterea</taxon>
        <taxon>Capsaspora</taxon>
    </lineage>
</organism>
<evidence type="ECO:0000256" key="6">
    <source>
        <dbReference type="SAM" id="Coils"/>
    </source>
</evidence>
<dbReference type="AlphaFoldDB" id="A0A0D2WJ75"/>
<feature type="region of interest" description="Disordered" evidence="7">
    <location>
        <begin position="1"/>
        <end position="95"/>
    </location>
</feature>
<dbReference type="STRING" id="595528.A0A0D2WJ75"/>
<dbReference type="InterPro" id="IPR015943">
    <property type="entry name" value="WD40/YVTN_repeat-like_dom_sf"/>
</dbReference>
<protein>
    <submittedName>
        <fullName evidence="8">Uncharacterized protein</fullName>
    </submittedName>
</protein>
<dbReference type="Proteomes" id="UP000008743">
    <property type="component" value="Unassembled WGS sequence"/>
</dbReference>
<keyword evidence="2" id="KW-0963">Cytoplasm</keyword>
<sequence length="639" mass="68136">MSDRKAEIERKKKKIEELRKAREGNAVSAATTSGLSSGASSTSSSLSTDKETVDSLLSSLLGSTPAPPAAVASTSTATAAGTSTEGTLSTAATTPAVSIEVSSVRPESSIVLAASEVTRMVQHPQEIITYTKEVQTEPVVDFDDEEGDEDAPQKSRKADADAAAAAAASAAAEAEKNAAEANAAAAAAAGQPIVPQLSEDDRSAIVKSDRFLQFFDRSSRLVERALNDSYDVTVDYSGGAQTDSDSDAGASERVSINTKFVDERWSVHRAITSMQWSPKHPELLAVGYGINPASSQDPDGVVLLWNLHLPQRPELVFTCQSAVMSVCLSKFHPNLIVGGTYSGSIVLWDTRAKTTPVQRTPLTSACHTHPVYCLEMVGTQNAHNLISVSTDGRMCAWSMDMFAQPQTKSEPRHERLPILAATALAFPEDEIAHFIVGGEDGTVGLGSRHGRQAGVHSTLAGHHGPVTAVHSHPTINNYRDFNDLIISSSMDWSVKLWSSKSRTPIHSFEASGDYIYDAQWSPVHPAVFATVDGASRLDLWNLNGDIEVPAVSTTIDANGAALNRLRWSADGSKVAVGDADGTVHVYNIGEKFAQPRADETSILRSTLAELKAAELSAQQQQQQAQQQAQQQQQVAQLVA</sequence>
<dbReference type="EMBL" id="KE346360">
    <property type="protein sequence ID" value="KJE89338.1"/>
    <property type="molecule type" value="Genomic_DNA"/>
</dbReference>
<dbReference type="GO" id="GO:0005868">
    <property type="term" value="C:cytoplasmic dynein complex"/>
    <property type="evidence" value="ECO:0007669"/>
    <property type="project" value="TreeGrafter"/>
</dbReference>
<feature type="compositionally biased region" description="Low complexity" evidence="7">
    <location>
        <begin position="28"/>
        <end position="47"/>
    </location>
</feature>
<evidence type="ECO:0000313" key="9">
    <source>
        <dbReference type="Proteomes" id="UP000008743"/>
    </source>
</evidence>
<dbReference type="GO" id="GO:0005737">
    <property type="term" value="C:cytoplasm"/>
    <property type="evidence" value="ECO:0007669"/>
    <property type="project" value="UniProtKB-SubCell"/>
</dbReference>
<dbReference type="PROSITE" id="PS50082">
    <property type="entry name" value="WD_REPEATS_2"/>
    <property type="match status" value="1"/>
</dbReference>
<dbReference type="SUPFAM" id="SSF50978">
    <property type="entry name" value="WD40 repeat-like"/>
    <property type="match status" value="1"/>
</dbReference>
<keyword evidence="9" id="KW-1185">Reference proteome</keyword>
<dbReference type="Pfam" id="PF00400">
    <property type="entry name" value="WD40"/>
    <property type="match status" value="3"/>
</dbReference>
<feature type="coiled-coil region" evidence="6">
    <location>
        <begin position="603"/>
        <end position="632"/>
    </location>
</feature>
<dbReference type="OrthoDB" id="4189at2759"/>
<dbReference type="PhylomeDB" id="A0A0D2WJ75"/>
<evidence type="ECO:0000256" key="1">
    <source>
        <dbReference type="ARBA" id="ARBA00004496"/>
    </source>
</evidence>
<feature type="coiled-coil region" evidence="6">
    <location>
        <begin position="162"/>
        <end position="191"/>
    </location>
</feature>
<evidence type="ECO:0000256" key="5">
    <source>
        <dbReference type="PROSITE-ProRule" id="PRU00221"/>
    </source>
</evidence>
<proteinExistence type="predicted"/>
<feature type="repeat" description="WD" evidence="5">
    <location>
        <begin position="459"/>
        <end position="507"/>
    </location>
</feature>
<feature type="compositionally biased region" description="Low complexity" evidence="7">
    <location>
        <begin position="69"/>
        <end position="95"/>
    </location>
</feature>
<dbReference type="eggNOG" id="KOG1587">
    <property type="taxonomic scope" value="Eukaryota"/>
</dbReference>
<keyword evidence="3 5" id="KW-0853">WD repeat</keyword>
<dbReference type="GO" id="GO:0010970">
    <property type="term" value="P:transport along microtubule"/>
    <property type="evidence" value="ECO:0007669"/>
    <property type="project" value="TreeGrafter"/>
</dbReference>
<comment type="subcellular location">
    <subcellularLocation>
        <location evidence="1">Cytoplasm</location>
    </subcellularLocation>
</comment>
<reference evidence="9" key="1">
    <citation type="submission" date="2011-02" db="EMBL/GenBank/DDBJ databases">
        <title>The Genome Sequence of Capsaspora owczarzaki ATCC 30864.</title>
        <authorList>
            <person name="Russ C."/>
            <person name="Cuomo C."/>
            <person name="Burger G."/>
            <person name="Gray M.W."/>
            <person name="Holland P.W.H."/>
            <person name="King N."/>
            <person name="Lang F.B.F."/>
            <person name="Roger A.J."/>
            <person name="Ruiz-Trillo I."/>
            <person name="Young S.K."/>
            <person name="Zeng Q."/>
            <person name="Gargeya S."/>
            <person name="Alvarado L."/>
            <person name="Berlin A."/>
            <person name="Chapman S.B."/>
            <person name="Chen Z."/>
            <person name="Freedman E."/>
            <person name="Gellesch M."/>
            <person name="Goldberg J."/>
            <person name="Griggs A."/>
            <person name="Gujja S."/>
            <person name="Heilman E."/>
            <person name="Heiman D."/>
            <person name="Howarth C."/>
            <person name="Mehta T."/>
            <person name="Neiman D."/>
            <person name="Pearson M."/>
            <person name="Roberts A."/>
            <person name="Saif S."/>
            <person name="Shea T."/>
            <person name="Shenoy N."/>
            <person name="Sisk P."/>
            <person name="Stolte C."/>
            <person name="Sykes S."/>
            <person name="White J."/>
            <person name="Yandava C."/>
            <person name="Haas B."/>
            <person name="Nusbaum C."/>
            <person name="Birren B."/>
        </authorList>
    </citation>
    <scope>NUCLEOTIDE SEQUENCE</scope>
    <source>
        <strain evidence="9">ATCC 30864</strain>
    </source>
</reference>
<evidence type="ECO:0000256" key="4">
    <source>
        <dbReference type="ARBA" id="ARBA00022737"/>
    </source>
</evidence>
<dbReference type="InterPro" id="IPR036322">
    <property type="entry name" value="WD40_repeat_dom_sf"/>
</dbReference>
<evidence type="ECO:0000256" key="2">
    <source>
        <dbReference type="ARBA" id="ARBA00022490"/>
    </source>
</evidence>
<dbReference type="InterPro" id="IPR001680">
    <property type="entry name" value="WD40_rpt"/>
</dbReference>
<dbReference type="PANTHER" id="PTHR12442">
    <property type="entry name" value="DYNEIN INTERMEDIATE CHAIN"/>
    <property type="match status" value="1"/>
</dbReference>
<gene>
    <name evidence="8" type="ORF">CAOG_008445</name>
</gene>
<dbReference type="FunCoup" id="A0A0D2WJ75">
    <property type="interactions" value="88"/>
</dbReference>